<comment type="caution">
    <text evidence="1">The sequence shown here is derived from an EMBL/GenBank/DDBJ whole genome shotgun (WGS) entry which is preliminary data.</text>
</comment>
<dbReference type="Proteomes" id="UP000178380">
    <property type="component" value="Unassembled WGS sequence"/>
</dbReference>
<protein>
    <submittedName>
        <fullName evidence="1">Uncharacterized protein</fullName>
    </submittedName>
</protein>
<name>A0A1G2HVJ4_9BACT</name>
<accession>A0A1G2HVJ4</accession>
<evidence type="ECO:0000313" key="2">
    <source>
        <dbReference type="Proteomes" id="UP000178380"/>
    </source>
</evidence>
<proteinExistence type="predicted"/>
<organism evidence="1 2">
    <name type="scientific">Candidatus Staskawiczbacteria bacterium RIFCSPHIGHO2_02_FULL_34_10</name>
    <dbReference type="NCBI Taxonomy" id="1802205"/>
    <lineage>
        <taxon>Bacteria</taxon>
        <taxon>Candidatus Staskawicziibacteriota</taxon>
    </lineage>
</organism>
<reference evidence="1 2" key="1">
    <citation type="journal article" date="2016" name="Nat. Commun.">
        <title>Thousands of microbial genomes shed light on interconnected biogeochemical processes in an aquifer system.</title>
        <authorList>
            <person name="Anantharaman K."/>
            <person name="Brown C.T."/>
            <person name="Hug L.A."/>
            <person name="Sharon I."/>
            <person name="Castelle C.J."/>
            <person name="Probst A.J."/>
            <person name="Thomas B.C."/>
            <person name="Singh A."/>
            <person name="Wilkins M.J."/>
            <person name="Karaoz U."/>
            <person name="Brodie E.L."/>
            <person name="Williams K.H."/>
            <person name="Hubbard S.S."/>
            <person name="Banfield J.F."/>
        </authorList>
    </citation>
    <scope>NUCLEOTIDE SEQUENCE [LARGE SCALE GENOMIC DNA]</scope>
</reference>
<dbReference type="EMBL" id="MHOR01000029">
    <property type="protein sequence ID" value="OGZ66576.1"/>
    <property type="molecule type" value="Genomic_DNA"/>
</dbReference>
<gene>
    <name evidence="1" type="ORF">A3C58_02635</name>
</gene>
<dbReference type="AlphaFoldDB" id="A0A1G2HVJ4"/>
<sequence length="107" mass="12262">MNINITEKFTLSSILIYEMKIENKHPNLLAGASLTFRGETGSHFSITGFTIWISKIDGKFNVEEPQKPKFKFFLTSENLLSQLKSEIIEQYKYSGIPIVEENKKSSK</sequence>
<evidence type="ECO:0000313" key="1">
    <source>
        <dbReference type="EMBL" id="OGZ66576.1"/>
    </source>
</evidence>